<evidence type="ECO:0000313" key="3">
    <source>
        <dbReference type="Proteomes" id="UP001157161"/>
    </source>
</evidence>
<dbReference type="PANTHER" id="PTHR11735:SF11">
    <property type="entry name" value="TRNA THREONYLCARBAMOYLADENOSINE BIOSYNTHESIS PROTEIN TSAB"/>
    <property type="match status" value="1"/>
</dbReference>
<organism evidence="2 3">
    <name type="scientific">Litorihabitans aurantiacus</name>
    <dbReference type="NCBI Taxonomy" id="1930061"/>
    <lineage>
        <taxon>Bacteria</taxon>
        <taxon>Bacillati</taxon>
        <taxon>Actinomycetota</taxon>
        <taxon>Actinomycetes</taxon>
        <taxon>Micrococcales</taxon>
        <taxon>Beutenbergiaceae</taxon>
        <taxon>Litorihabitans</taxon>
    </lineage>
</organism>
<dbReference type="PANTHER" id="PTHR11735">
    <property type="entry name" value="TRNA N6-ADENOSINE THREONYLCARBAMOYLTRANSFERASE"/>
    <property type="match status" value="1"/>
</dbReference>
<dbReference type="InterPro" id="IPR000905">
    <property type="entry name" value="Gcp-like_dom"/>
</dbReference>
<dbReference type="NCBIfam" id="TIGR03725">
    <property type="entry name" value="T6A_YeaZ"/>
    <property type="match status" value="1"/>
</dbReference>
<protein>
    <submittedName>
        <fullName evidence="2">tRNA (Adenosine(37)-N6)-threonylcarbamoyltransferase complex dimerization subunit type 1 TsaB</fullName>
    </submittedName>
</protein>
<dbReference type="Pfam" id="PF00814">
    <property type="entry name" value="TsaD"/>
    <property type="match status" value="1"/>
</dbReference>
<dbReference type="RefSeq" id="WP_284250958.1">
    <property type="nucleotide sequence ID" value="NZ_BSUM01000001.1"/>
</dbReference>
<dbReference type="Gene3D" id="3.30.420.40">
    <property type="match status" value="2"/>
</dbReference>
<dbReference type="SUPFAM" id="SSF53067">
    <property type="entry name" value="Actin-like ATPase domain"/>
    <property type="match status" value="2"/>
</dbReference>
<gene>
    <name evidence="2" type="ORF">GCM10025875_22460</name>
</gene>
<comment type="caution">
    <text evidence="2">The sequence shown here is derived from an EMBL/GenBank/DDBJ whole genome shotgun (WGS) entry which is preliminary data.</text>
</comment>
<dbReference type="InterPro" id="IPR022496">
    <property type="entry name" value="T6A_TsaB"/>
</dbReference>
<keyword evidence="3" id="KW-1185">Reference proteome</keyword>
<dbReference type="AlphaFoldDB" id="A0AA37XFI9"/>
<proteinExistence type="predicted"/>
<accession>A0AA37XFI9</accession>
<dbReference type="Proteomes" id="UP001157161">
    <property type="component" value="Unassembled WGS sequence"/>
</dbReference>
<evidence type="ECO:0000313" key="2">
    <source>
        <dbReference type="EMBL" id="GMA32254.1"/>
    </source>
</evidence>
<sequence length="232" mass="23647">MSEVILALDTSSGTRVALVRDGVVRSARVHADARAHAEHATTLVQEVLEEAGLRPADVTAVAVGTGPAPFTGLRVGLVTAEMLSLSLGVPAWGVPSLDAWAAGALAADPALEEVVVATDARRREVYTATYVRDAGAAGGLRRDGDFAVHRPSAEPTAAVGSGTVLYPEAYPALQPGADLEVHHLATLGSARVAAGLSVPLTPLYLRRPDVHGAPGGLEPAVAATAATAPEPR</sequence>
<dbReference type="GO" id="GO:0002949">
    <property type="term" value="P:tRNA threonylcarbamoyladenosine modification"/>
    <property type="evidence" value="ECO:0007669"/>
    <property type="project" value="InterPro"/>
</dbReference>
<reference evidence="2" key="1">
    <citation type="journal article" date="2014" name="Int. J. Syst. Evol. Microbiol.">
        <title>Complete genome sequence of Corynebacterium casei LMG S-19264T (=DSM 44701T), isolated from a smear-ripened cheese.</title>
        <authorList>
            <consortium name="US DOE Joint Genome Institute (JGI-PGF)"/>
            <person name="Walter F."/>
            <person name="Albersmeier A."/>
            <person name="Kalinowski J."/>
            <person name="Ruckert C."/>
        </authorList>
    </citation>
    <scope>NUCLEOTIDE SEQUENCE</scope>
    <source>
        <strain evidence="2">NBRC 112290</strain>
    </source>
</reference>
<feature type="domain" description="Gcp-like" evidence="1">
    <location>
        <begin position="33"/>
        <end position="132"/>
    </location>
</feature>
<evidence type="ECO:0000259" key="1">
    <source>
        <dbReference type="Pfam" id="PF00814"/>
    </source>
</evidence>
<dbReference type="GO" id="GO:0005829">
    <property type="term" value="C:cytosol"/>
    <property type="evidence" value="ECO:0007669"/>
    <property type="project" value="TreeGrafter"/>
</dbReference>
<dbReference type="EMBL" id="BSUM01000001">
    <property type="protein sequence ID" value="GMA32254.1"/>
    <property type="molecule type" value="Genomic_DNA"/>
</dbReference>
<reference evidence="2" key="2">
    <citation type="submission" date="2023-02" db="EMBL/GenBank/DDBJ databases">
        <authorList>
            <person name="Sun Q."/>
            <person name="Mori K."/>
        </authorList>
    </citation>
    <scope>NUCLEOTIDE SEQUENCE</scope>
    <source>
        <strain evidence="2">NBRC 112290</strain>
    </source>
</reference>
<dbReference type="InterPro" id="IPR043129">
    <property type="entry name" value="ATPase_NBD"/>
</dbReference>
<name>A0AA37XFI9_9MICO</name>